<proteinExistence type="predicted"/>
<name>A0ABQ7JIW1_9FUNG</name>
<reference evidence="2 3" key="1">
    <citation type="journal article" date="2020" name="Fungal Divers.">
        <title>Resolving the Mortierellaceae phylogeny through synthesis of multi-gene phylogenetics and phylogenomics.</title>
        <authorList>
            <person name="Vandepol N."/>
            <person name="Liber J."/>
            <person name="Desiro A."/>
            <person name="Na H."/>
            <person name="Kennedy M."/>
            <person name="Barry K."/>
            <person name="Grigoriev I.V."/>
            <person name="Miller A.N."/>
            <person name="O'Donnell K."/>
            <person name="Stajich J.E."/>
            <person name="Bonito G."/>
        </authorList>
    </citation>
    <scope>NUCLEOTIDE SEQUENCE [LARGE SCALE GENOMIC DNA]</scope>
    <source>
        <strain evidence="2 3">AD045</strain>
    </source>
</reference>
<organism evidence="2 3">
    <name type="scientific">Linnemannia gamsii</name>
    <dbReference type="NCBI Taxonomy" id="64522"/>
    <lineage>
        <taxon>Eukaryota</taxon>
        <taxon>Fungi</taxon>
        <taxon>Fungi incertae sedis</taxon>
        <taxon>Mucoromycota</taxon>
        <taxon>Mortierellomycotina</taxon>
        <taxon>Mortierellomycetes</taxon>
        <taxon>Mortierellales</taxon>
        <taxon>Mortierellaceae</taxon>
        <taxon>Linnemannia</taxon>
    </lineage>
</organism>
<gene>
    <name evidence="2" type="ORF">BGZ96_003720</name>
</gene>
<dbReference type="PANTHER" id="PTHR37171">
    <property type="entry name" value="SERINE/THREONINE-PROTEIN KINASE YRZF-RELATED"/>
    <property type="match status" value="1"/>
</dbReference>
<dbReference type="Proteomes" id="UP001194696">
    <property type="component" value="Unassembled WGS sequence"/>
</dbReference>
<dbReference type="EMBL" id="JAAAIM010001823">
    <property type="protein sequence ID" value="KAG0275633.1"/>
    <property type="molecule type" value="Genomic_DNA"/>
</dbReference>
<evidence type="ECO:0000313" key="3">
    <source>
        <dbReference type="Proteomes" id="UP001194696"/>
    </source>
</evidence>
<sequence length="101" mass="11562">MVLVTDFVGTEVSQELLDDTAQRKIRGAMSAIHKLGVVHGDIRLQNIIMQDHGPGAKFYFVDFGFSRFTVDETELLDETANLNFLLRSQWKRLSYSKSQRL</sequence>
<dbReference type="InterPro" id="IPR011009">
    <property type="entry name" value="Kinase-like_dom_sf"/>
</dbReference>
<dbReference type="PROSITE" id="PS50011">
    <property type="entry name" value="PROTEIN_KINASE_DOM"/>
    <property type="match status" value="1"/>
</dbReference>
<feature type="domain" description="Protein kinase" evidence="1">
    <location>
        <begin position="1"/>
        <end position="101"/>
    </location>
</feature>
<accession>A0ABQ7JIW1</accession>
<dbReference type="InterPro" id="IPR000719">
    <property type="entry name" value="Prot_kinase_dom"/>
</dbReference>
<dbReference type="SUPFAM" id="SSF56112">
    <property type="entry name" value="Protein kinase-like (PK-like)"/>
    <property type="match status" value="1"/>
</dbReference>
<dbReference type="Gene3D" id="1.10.510.10">
    <property type="entry name" value="Transferase(Phosphotransferase) domain 1"/>
    <property type="match status" value="1"/>
</dbReference>
<dbReference type="Pfam" id="PF06293">
    <property type="entry name" value="Kdo"/>
    <property type="match status" value="1"/>
</dbReference>
<dbReference type="PROSITE" id="PS00109">
    <property type="entry name" value="PROTEIN_KINASE_TYR"/>
    <property type="match status" value="1"/>
</dbReference>
<evidence type="ECO:0000313" key="2">
    <source>
        <dbReference type="EMBL" id="KAG0275633.1"/>
    </source>
</evidence>
<comment type="caution">
    <text evidence="2">The sequence shown here is derived from an EMBL/GenBank/DDBJ whole genome shotgun (WGS) entry which is preliminary data.</text>
</comment>
<protein>
    <recommendedName>
        <fullName evidence="1">Protein kinase domain-containing protein</fullName>
    </recommendedName>
</protein>
<dbReference type="InterPro" id="IPR052396">
    <property type="entry name" value="Meiotic_Drive_Suppr_Kinase"/>
</dbReference>
<evidence type="ECO:0000259" key="1">
    <source>
        <dbReference type="PROSITE" id="PS50011"/>
    </source>
</evidence>
<dbReference type="PANTHER" id="PTHR37171:SF1">
    <property type="entry name" value="SERINE_THREONINE-PROTEIN KINASE YRZF-RELATED"/>
    <property type="match status" value="1"/>
</dbReference>
<keyword evidence="3" id="KW-1185">Reference proteome</keyword>
<dbReference type="InterPro" id="IPR008266">
    <property type="entry name" value="Tyr_kinase_AS"/>
</dbReference>